<evidence type="ECO:0000313" key="2">
    <source>
        <dbReference type="EMBL" id="KAK7508444.1"/>
    </source>
</evidence>
<feature type="compositionally biased region" description="Polar residues" evidence="1">
    <location>
        <begin position="35"/>
        <end position="50"/>
    </location>
</feature>
<sequence length="148" mass="15897">MSGRLLGGDALYASQRGSDAICECVRVGAEKNVDDTTLQEKNVDDTTLQEKNVDDTPAEGGNAEGQVPPSHGQSPIPGTSACDPRCNQLRYSLLPVKFTSTSAPRNISAANLSSQRLSYSSCRCSQVYCSTFLQLHDERLANISPAWS</sequence>
<feature type="region of interest" description="Disordered" evidence="1">
    <location>
        <begin position="33"/>
        <end position="79"/>
    </location>
</feature>
<accession>A0ABD0M9C5</accession>
<dbReference type="EMBL" id="JACVVK020000001">
    <property type="protein sequence ID" value="KAK7508444.1"/>
    <property type="molecule type" value="Genomic_DNA"/>
</dbReference>
<evidence type="ECO:0000256" key="1">
    <source>
        <dbReference type="SAM" id="MobiDB-lite"/>
    </source>
</evidence>
<gene>
    <name evidence="2" type="ORF">BaRGS_00000010</name>
</gene>
<evidence type="ECO:0000313" key="3">
    <source>
        <dbReference type="Proteomes" id="UP001519460"/>
    </source>
</evidence>
<comment type="caution">
    <text evidence="2">The sequence shown here is derived from an EMBL/GenBank/DDBJ whole genome shotgun (WGS) entry which is preliminary data.</text>
</comment>
<dbReference type="AlphaFoldDB" id="A0ABD0M9C5"/>
<name>A0ABD0M9C5_9CAEN</name>
<proteinExistence type="predicted"/>
<protein>
    <submittedName>
        <fullName evidence="2">Uncharacterized protein</fullName>
    </submittedName>
</protein>
<keyword evidence="3" id="KW-1185">Reference proteome</keyword>
<dbReference type="Proteomes" id="UP001519460">
    <property type="component" value="Unassembled WGS sequence"/>
</dbReference>
<feature type="non-terminal residue" evidence="2">
    <location>
        <position position="148"/>
    </location>
</feature>
<reference evidence="2 3" key="1">
    <citation type="journal article" date="2023" name="Sci. Data">
        <title>Genome assembly of the Korean intertidal mud-creeper Batillaria attramentaria.</title>
        <authorList>
            <person name="Patra A.K."/>
            <person name="Ho P.T."/>
            <person name="Jun S."/>
            <person name="Lee S.J."/>
            <person name="Kim Y."/>
            <person name="Won Y.J."/>
        </authorList>
    </citation>
    <scope>NUCLEOTIDE SEQUENCE [LARGE SCALE GENOMIC DNA]</scope>
    <source>
        <strain evidence="2">Wonlab-2016</strain>
    </source>
</reference>
<organism evidence="2 3">
    <name type="scientific">Batillaria attramentaria</name>
    <dbReference type="NCBI Taxonomy" id="370345"/>
    <lineage>
        <taxon>Eukaryota</taxon>
        <taxon>Metazoa</taxon>
        <taxon>Spiralia</taxon>
        <taxon>Lophotrochozoa</taxon>
        <taxon>Mollusca</taxon>
        <taxon>Gastropoda</taxon>
        <taxon>Caenogastropoda</taxon>
        <taxon>Sorbeoconcha</taxon>
        <taxon>Cerithioidea</taxon>
        <taxon>Batillariidae</taxon>
        <taxon>Batillaria</taxon>
    </lineage>
</organism>